<gene>
    <name evidence="2" type="ORF">RHO25_002411</name>
</gene>
<feature type="compositionally biased region" description="Low complexity" evidence="1">
    <location>
        <begin position="113"/>
        <end position="124"/>
    </location>
</feature>
<keyword evidence="3" id="KW-1185">Reference proteome</keyword>
<evidence type="ECO:0000256" key="1">
    <source>
        <dbReference type="SAM" id="MobiDB-lite"/>
    </source>
</evidence>
<dbReference type="GeneID" id="35436006"/>
<evidence type="ECO:0000313" key="3">
    <source>
        <dbReference type="Proteomes" id="UP001302367"/>
    </source>
</evidence>
<dbReference type="Proteomes" id="UP001302367">
    <property type="component" value="Chromosome 2"/>
</dbReference>
<feature type="region of interest" description="Disordered" evidence="1">
    <location>
        <begin position="96"/>
        <end position="124"/>
    </location>
</feature>
<protein>
    <submittedName>
        <fullName evidence="2">Uncharacterized protein</fullName>
    </submittedName>
</protein>
<accession>A0ABZ0NE57</accession>
<evidence type="ECO:0000313" key="2">
    <source>
        <dbReference type="EMBL" id="WPA97800.1"/>
    </source>
</evidence>
<dbReference type="RefSeq" id="XP_065458320.1">
    <property type="nucleotide sequence ID" value="XM_065602248.1"/>
</dbReference>
<sequence>MDKSFESNEIVFSSKKELRKRMKKASSQGSLDMETYNFINTKIIPHFDTHRWNGTKTGRVWNLRPHRIIELKTINREKGTWTTTMIVNKIPPTDVIPDTTSIGEPNKFSVEEPNSGAAPDADPSPALIRDAELVEQARALEAPVSIEAESTLSSDYEDSIVGNMKLLEDISNEHVFLACIICVRMIYIRCATSSKFPAQFKTNNMVLPTTCSRCKNVVPDVPPRLVEKERPEAVRDHRHLRKHNSEVGRNEDSACCCR</sequence>
<proteinExistence type="predicted"/>
<dbReference type="EMBL" id="CP134185">
    <property type="protein sequence ID" value="WPA97800.1"/>
    <property type="molecule type" value="Genomic_DNA"/>
</dbReference>
<organism evidence="2 3">
    <name type="scientific">Cercospora beticola</name>
    <name type="common">Sugarbeet leaf spot fungus</name>
    <dbReference type="NCBI Taxonomy" id="122368"/>
    <lineage>
        <taxon>Eukaryota</taxon>
        <taxon>Fungi</taxon>
        <taxon>Dikarya</taxon>
        <taxon>Ascomycota</taxon>
        <taxon>Pezizomycotina</taxon>
        <taxon>Dothideomycetes</taxon>
        <taxon>Dothideomycetidae</taxon>
        <taxon>Mycosphaerellales</taxon>
        <taxon>Mycosphaerellaceae</taxon>
        <taxon>Cercospora</taxon>
    </lineage>
</organism>
<name>A0ABZ0NE57_CERBT</name>
<reference evidence="2 3" key="1">
    <citation type="submission" date="2023-09" db="EMBL/GenBank/DDBJ databases">
        <title>Complete-Gapless Cercospora beticola genome.</title>
        <authorList>
            <person name="Wyatt N.A."/>
            <person name="Spanner R.E."/>
            <person name="Bolton M.D."/>
        </authorList>
    </citation>
    <scope>NUCLEOTIDE SEQUENCE [LARGE SCALE GENOMIC DNA]</scope>
    <source>
        <strain evidence="2">Cb09-40</strain>
    </source>
</reference>